<sequence>MTTDNLGIYIPIEDHIACDRSDEGVPAVATAPSLLTPIRSQTASRCSRHSSMVVGSNATIGRVRTRPEWIGRERVYVERIDLSLEPVTDALEGVGDTNTSGDCGSAAAEGEPSVGGCPNL</sequence>
<keyword evidence="3" id="KW-1185">Reference proteome</keyword>
<gene>
    <name evidence="2" type="ORF">OB919_07710</name>
</gene>
<evidence type="ECO:0000313" key="2">
    <source>
        <dbReference type="EMBL" id="MCU4751867.1"/>
    </source>
</evidence>
<reference evidence="2 3" key="1">
    <citation type="submission" date="2022-09" db="EMBL/GenBank/DDBJ databases">
        <title>Enrichment on poylsaccharides allowed isolation of novel metabolic and taxonomic groups of Haloarchaea.</title>
        <authorList>
            <person name="Sorokin D.Y."/>
            <person name="Elcheninov A.G."/>
            <person name="Khizhniak T.V."/>
            <person name="Kolganova T.V."/>
            <person name="Kublanov I.V."/>
        </authorList>
    </citation>
    <scope>NUCLEOTIDE SEQUENCE [LARGE SCALE GENOMIC DNA]</scope>
    <source>
        <strain evidence="2 3">AArc-curdl1</strain>
    </source>
</reference>
<protein>
    <submittedName>
        <fullName evidence="2">Uncharacterized protein</fullName>
    </submittedName>
</protein>
<feature type="region of interest" description="Disordered" evidence="1">
    <location>
        <begin position="91"/>
        <end position="120"/>
    </location>
</feature>
<dbReference type="EMBL" id="JAOPJZ010000004">
    <property type="protein sequence ID" value="MCU4751867.1"/>
    <property type="molecule type" value="Genomic_DNA"/>
</dbReference>
<proteinExistence type="predicted"/>
<evidence type="ECO:0000256" key="1">
    <source>
        <dbReference type="SAM" id="MobiDB-lite"/>
    </source>
</evidence>
<accession>A0AAP2Z752</accession>
<dbReference type="Proteomes" id="UP001321047">
    <property type="component" value="Unassembled WGS sequence"/>
</dbReference>
<name>A0AAP2Z752_9EURY</name>
<evidence type="ECO:0000313" key="3">
    <source>
        <dbReference type="Proteomes" id="UP001321047"/>
    </source>
</evidence>
<comment type="caution">
    <text evidence="2">The sequence shown here is derived from an EMBL/GenBank/DDBJ whole genome shotgun (WGS) entry which is preliminary data.</text>
</comment>
<dbReference type="AlphaFoldDB" id="A0AAP2Z752"/>
<organism evidence="2 3">
    <name type="scientific">Natronosalvus hydrolyticus</name>
    <dbReference type="NCBI Taxonomy" id="2979988"/>
    <lineage>
        <taxon>Archaea</taxon>
        <taxon>Methanobacteriati</taxon>
        <taxon>Methanobacteriota</taxon>
        <taxon>Stenosarchaea group</taxon>
        <taxon>Halobacteria</taxon>
        <taxon>Halobacteriales</taxon>
        <taxon>Natrialbaceae</taxon>
        <taxon>Natronosalvus</taxon>
    </lineage>
</organism>
<dbReference type="RefSeq" id="WP_342808077.1">
    <property type="nucleotide sequence ID" value="NZ_JAOPJZ010000004.1"/>
</dbReference>